<dbReference type="Proteomes" id="UP001152320">
    <property type="component" value="Chromosome 5"/>
</dbReference>
<comment type="caution">
    <text evidence="1">The sequence shown here is derived from an EMBL/GenBank/DDBJ whole genome shotgun (WGS) entry which is preliminary data.</text>
</comment>
<protein>
    <submittedName>
        <fullName evidence="1">Uncharacterized protein</fullName>
    </submittedName>
</protein>
<keyword evidence="2" id="KW-1185">Reference proteome</keyword>
<evidence type="ECO:0000313" key="1">
    <source>
        <dbReference type="EMBL" id="KAJ8041783.1"/>
    </source>
</evidence>
<dbReference type="AlphaFoldDB" id="A0A9Q1CBP3"/>
<dbReference type="EMBL" id="JAIZAY010000005">
    <property type="protein sequence ID" value="KAJ8041783.1"/>
    <property type="molecule type" value="Genomic_DNA"/>
</dbReference>
<organism evidence="1 2">
    <name type="scientific">Holothuria leucospilota</name>
    <name type="common">Black long sea cucumber</name>
    <name type="synonym">Mertensiothuria leucospilota</name>
    <dbReference type="NCBI Taxonomy" id="206669"/>
    <lineage>
        <taxon>Eukaryota</taxon>
        <taxon>Metazoa</taxon>
        <taxon>Echinodermata</taxon>
        <taxon>Eleutherozoa</taxon>
        <taxon>Echinozoa</taxon>
        <taxon>Holothuroidea</taxon>
        <taxon>Aspidochirotacea</taxon>
        <taxon>Aspidochirotida</taxon>
        <taxon>Holothuriidae</taxon>
        <taxon>Holothuria</taxon>
    </lineage>
</organism>
<evidence type="ECO:0000313" key="2">
    <source>
        <dbReference type="Proteomes" id="UP001152320"/>
    </source>
</evidence>
<name>A0A9Q1CBP3_HOLLE</name>
<sequence length="82" mass="9845">MYYRKRKNPIDFSSGQRSFGVIGGQTLKNLLTQYLKVESLDECHTKYVDALWEEEEPYCFWWRSKVIWGYWGQTEDLVNILS</sequence>
<proteinExistence type="predicted"/>
<accession>A0A9Q1CBP3</accession>
<gene>
    <name evidence="1" type="ORF">HOLleu_12690</name>
</gene>
<reference evidence="1" key="1">
    <citation type="submission" date="2021-10" db="EMBL/GenBank/DDBJ databases">
        <title>Tropical sea cucumber genome reveals ecological adaptation and Cuvierian tubules defense mechanism.</title>
        <authorList>
            <person name="Chen T."/>
        </authorList>
    </citation>
    <scope>NUCLEOTIDE SEQUENCE</scope>
    <source>
        <strain evidence="1">Nanhai2018</strain>
        <tissue evidence="1">Muscle</tissue>
    </source>
</reference>